<protein>
    <recommendedName>
        <fullName evidence="3">Lipocalin-like domain-containing protein</fullName>
    </recommendedName>
</protein>
<dbReference type="EMBL" id="FTOP01000006">
    <property type="protein sequence ID" value="SIS86440.1"/>
    <property type="molecule type" value="Genomic_DNA"/>
</dbReference>
<dbReference type="AlphaFoldDB" id="A0A1N7MK83"/>
<gene>
    <name evidence="1" type="ORF">SAMN05421761_106161</name>
</gene>
<dbReference type="RefSeq" id="WP_076500741.1">
    <property type="nucleotide sequence ID" value="NZ_FTOP01000006.1"/>
</dbReference>
<name>A0A1N7MK83_9BACT</name>
<proteinExistence type="predicted"/>
<sequence length="150" mass="17500">MDNINRVLCLVFLSSFLICQSSYSQSFSDEKKLYGRWILDKSKVINQIGGESSSKINRMNEKQYLDFEESLENRIFQFKDDKTFLAFWEFKSRPYNVNGKWEITSDGKLQLNVSGSSKLYEIKFTGNSIMLTPINSESGLLQKLFFKKIE</sequence>
<evidence type="ECO:0008006" key="3">
    <source>
        <dbReference type="Google" id="ProtNLM"/>
    </source>
</evidence>
<accession>A0A1N7MK83</accession>
<evidence type="ECO:0000313" key="2">
    <source>
        <dbReference type="Proteomes" id="UP000186026"/>
    </source>
</evidence>
<dbReference type="STRING" id="529505.SAMN05421761_106161"/>
<keyword evidence="2" id="KW-1185">Reference proteome</keyword>
<dbReference type="Proteomes" id="UP000186026">
    <property type="component" value="Unassembled WGS sequence"/>
</dbReference>
<evidence type="ECO:0000313" key="1">
    <source>
        <dbReference type="EMBL" id="SIS86440.1"/>
    </source>
</evidence>
<organism evidence="1 2">
    <name type="scientific">Belliella pelovolcani</name>
    <dbReference type="NCBI Taxonomy" id="529505"/>
    <lineage>
        <taxon>Bacteria</taxon>
        <taxon>Pseudomonadati</taxon>
        <taxon>Bacteroidota</taxon>
        <taxon>Cytophagia</taxon>
        <taxon>Cytophagales</taxon>
        <taxon>Cyclobacteriaceae</taxon>
        <taxon>Belliella</taxon>
    </lineage>
</organism>
<reference evidence="2" key="1">
    <citation type="submission" date="2017-01" db="EMBL/GenBank/DDBJ databases">
        <authorList>
            <person name="Varghese N."/>
            <person name="Submissions S."/>
        </authorList>
    </citation>
    <scope>NUCLEOTIDE SEQUENCE [LARGE SCALE GENOMIC DNA]</scope>
    <source>
        <strain evidence="2">DSM 46698</strain>
    </source>
</reference>